<dbReference type="SUPFAM" id="SSF116734">
    <property type="entry name" value="DNA methylase specificity domain"/>
    <property type="match status" value="2"/>
</dbReference>
<dbReference type="InterPro" id="IPR000055">
    <property type="entry name" value="Restrct_endonuc_typeI_TRD"/>
</dbReference>
<comment type="caution">
    <text evidence="5">The sequence shown here is derived from an EMBL/GenBank/DDBJ whole genome shotgun (WGS) entry which is preliminary data.</text>
</comment>
<keyword evidence="5" id="KW-0255">Endonuclease</keyword>
<proteinExistence type="inferred from homology"/>
<feature type="domain" description="Type I restriction modification DNA specificity" evidence="4">
    <location>
        <begin position="255"/>
        <end position="360"/>
    </location>
</feature>
<keyword evidence="6" id="KW-1185">Reference proteome</keyword>
<protein>
    <submittedName>
        <fullName evidence="5">Restriction endonuclease S subunit</fullName>
    </submittedName>
</protein>
<evidence type="ECO:0000256" key="3">
    <source>
        <dbReference type="ARBA" id="ARBA00023125"/>
    </source>
</evidence>
<dbReference type="GO" id="GO:0004519">
    <property type="term" value="F:endonuclease activity"/>
    <property type="evidence" value="ECO:0007669"/>
    <property type="project" value="UniProtKB-KW"/>
</dbReference>
<keyword evidence="5" id="KW-0378">Hydrolase</keyword>
<name>A0A3E0ES32_9FLAO</name>
<dbReference type="InterPro" id="IPR052021">
    <property type="entry name" value="Type-I_RS_S_subunit"/>
</dbReference>
<dbReference type="Pfam" id="PF01420">
    <property type="entry name" value="Methylase_S"/>
    <property type="match status" value="2"/>
</dbReference>
<keyword evidence="2" id="KW-0680">Restriction system</keyword>
<dbReference type="Proteomes" id="UP000257136">
    <property type="component" value="Unassembled WGS sequence"/>
</dbReference>
<evidence type="ECO:0000256" key="2">
    <source>
        <dbReference type="ARBA" id="ARBA00022747"/>
    </source>
</evidence>
<dbReference type="EMBL" id="QUNI01000002">
    <property type="protein sequence ID" value="REH00992.1"/>
    <property type="molecule type" value="Genomic_DNA"/>
</dbReference>
<dbReference type="AlphaFoldDB" id="A0A3E0ES32"/>
<keyword evidence="5" id="KW-0540">Nuclease</keyword>
<evidence type="ECO:0000259" key="4">
    <source>
        <dbReference type="Pfam" id="PF01420"/>
    </source>
</evidence>
<comment type="similarity">
    <text evidence="1">Belongs to the type-I restriction system S methylase family.</text>
</comment>
<reference evidence="5 6" key="1">
    <citation type="submission" date="2018-08" db="EMBL/GenBank/DDBJ databases">
        <title>Genomic Encyclopedia of Archaeal and Bacterial Type Strains, Phase II (KMG-II): from individual species to whole genera.</title>
        <authorList>
            <person name="Goeker M."/>
        </authorList>
    </citation>
    <scope>NUCLEOTIDE SEQUENCE [LARGE SCALE GENOMIC DNA]</scope>
    <source>
        <strain evidence="5 6">DSM 100880</strain>
    </source>
</reference>
<dbReference type="CDD" id="cd17290">
    <property type="entry name" value="RMtype1_S_AleSS8ORF2795P_TRD1-CR1_like"/>
    <property type="match status" value="1"/>
</dbReference>
<dbReference type="OrthoDB" id="9816225at2"/>
<sequence length="643" mass="74114">MEIIKKTIGEIESLIKTGKTPPSKEERYYNGNINWYTPGDLDKEKFLGKSNRTITEEALAENKATILPKNTVVIGAIGDIGKLGITTIESCTNQQITGIRTNEEVYFEYFYYWLKANKHLLRSKAKNAILPILNNENIRSIKIEFPKDIEDQKRIAKVLSQCESLIQKRKQSIDLLDELLKSTFSSMFGRYDEIKQTDIDTLGNNISYLTSGSRGWAKYYTENGAKFLRIQNVGNGIIRTDNLIYVNPPKSAESERTRVQPGDLVISITADLGRTSVIPENIGEAYINQHLALIRLNKNINPVYAAYFYNMPFGNNAIQRKNRSAVKAGLNFNDIRSFPIVIPELPLQNKFVQIVDKIEVIKQAFKLSLKELENLYESISQRAFKGELDLSKLNISDMEDSKKNDLEEVKDDITGGNEGTLKNKAEIIEIIENKKENDSYINENGLLYIEKSKSLRSKIYSLIKGGDINEVDFSDDLMEINKIGEQFHSEIQEFTPWQIDQHKSVERYIALLPKLILDEYPYIKLFSSNQFDYNSMSLDEYYGIPEDIIMQYGSIEDKTTDLVFFFKKYFSNKLFTIEDLEKKYNQVVYDRGDWFKYEEMKEFIFKAIDGDDALLTQTFEEVEILDIELGKPQTIKKIMLKVI</sequence>
<dbReference type="Gene3D" id="3.90.220.20">
    <property type="entry name" value="DNA methylase specificity domains"/>
    <property type="match status" value="2"/>
</dbReference>
<accession>A0A3E0ES32</accession>
<dbReference type="PANTHER" id="PTHR30408:SF12">
    <property type="entry name" value="TYPE I RESTRICTION ENZYME MJAVIII SPECIFICITY SUBUNIT"/>
    <property type="match status" value="1"/>
</dbReference>
<organism evidence="5 6">
    <name type="scientific">Flavobacterium aquicola</name>
    <dbReference type="NCBI Taxonomy" id="1682742"/>
    <lineage>
        <taxon>Bacteria</taxon>
        <taxon>Pseudomonadati</taxon>
        <taxon>Bacteroidota</taxon>
        <taxon>Flavobacteriia</taxon>
        <taxon>Flavobacteriales</taxon>
        <taxon>Flavobacteriaceae</taxon>
        <taxon>Flavobacterium</taxon>
    </lineage>
</organism>
<feature type="domain" description="Type I restriction modification DNA specificity" evidence="4">
    <location>
        <begin position="6"/>
        <end position="173"/>
    </location>
</feature>
<gene>
    <name evidence="5" type="ORF">C8P67_102245</name>
</gene>
<keyword evidence="3" id="KW-0238">DNA-binding</keyword>
<evidence type="ECO:0000256" key="1">
    <source>
        <dbReference type="ARBA" id="ARBA00010923"/>
    </source>
</evidence>
<evidence type="ECO:0000313" key="6">
    <source>
        <dbReference type="Proteomes" id="UP000257136"/>
    </source>
</evidence>
<evidence type="ECO:0000313" key="5">
    <source>
        <dbReference type="EMBL" id="REH00992.1"/>
    </source>
</evidence>
<dbReference type="InterPro" id="IPR044946">
    <property type="entry name" value="Restrct_endonuc_typeI_TRD_sf"/>
</dbReference>
<dbReference type="GO" id="GO:0009307">
    <property type="term" value="P:DNA restriction-modification system"/>
    <property type="evidence" value="ECO:0007669"/>
    <property type="project" value="UniProtKB-KW"/>
</dbReference>
<dbReference type="GO" id="GO:0003677">
    <property type="term" value="F:DNA binding"/>
    <property type="evidence" value="ECO:0007669"/>
    <property type="project" value="UniProtKB-KW"/>
</dbReference>
<dbReference type="PANTHER" id="PTHR30408">
    <property type="entry name" value="TYPE-1 RESTRICTION ENZYME ECOKI SPECIFICITY PROTEIN"/>
    <property type="match status" value="1"/>
</dbReference>
<dbReference type="RefSeq" id="WP_115810543.1">
    <property type="nucleotide sequence ID" value="NZ_QUNI01000002.1"/>
</dbReference>